<organism evidence="7 8">
    <name type="scientific">Eragrostis curvula</name>
    <name type="common">weeping love grass</name>
    <dbReference type="NCBI Taxonomy" id="38414"/>
    <lineage>
        <taxon>Eukaryota</taxon>
        <taxon>Viridiplantae</taxon>
        <taxon>Streptophyta</taxon>
        <taxon>Embryophyta</taxon>
        <taxon>Tracheophyta</taxon>
        <taxon>Spermatophyta</taxon>
        <taxon>Magnoliopsida</taxon>
        <taxon>Liliopsida</taxon>
        <taxon>Poales</taxon>
        <taxon>Poaceae</taxon>
        <taxon>PACMAD clade</taxon>
        <taxon>Chloridoideae</taxon>
        <taxon>Eragrostideae</taxon>
        <taxon>Eragrostidinae</taxon>
        <taxon>Eragrostis</taxon>
    </lineage>
</organism>
<reference evidence="7 8" key="1">
    <citation type="journal article" date="2019" name="Sci. Rep.">
        <title>A high-quality genome of Eragrostis curvula grass provides insights into Poaceae evolution and supports new strategies to enhance forage quality.</title>
        <authorList>
            <person name="Carballo J."/>
            <person name="Santos B.A.C.M."/>
            <person name="Zappacosta D."/>
            <person name="Garbus I."/>
            <person name="Selva J.P."/>
            <person name="Gallo C.A."/>
            <person name="Diaz A."/>
            <person name="Albertini E."/>
            <person name="Caccamo M."/>
            <person name="Echenique V."/>
        </authorList>
    </citation>
    <scope>NUCLEOTIDE SEQUENCE [LARGE SCALE GENOMIC DNA]</scope>
    <source>
        <strain evidence="8">cv. Victoria</strain>
        <tissue evidence="7">Leaf</tissue>
    </source>
</reference>
<dbReference type="Pfam" id="PF18052">
    <property type="entry name" value="Rx_N"/>
    <property type="match status" value="1"/>
</dbReference>
<keyword evidence="5" id="KW-0611">Plant defense</keyword>
<evidence type="ECO:0000256" key="3">
    <source>
        <dbReference type="ARBA" id="ARBA00022737"/>
    </source>
</evidence>
<dbReference type="GO" id="GO:0006952">
    <property type="term" value="P:defense response"/>
    <property type="evidence" value="ECO:0007669"/>
    <property type="project" value="UniProtKB-KW"/>
</dbReference>
<dbReference type="Gene3D" id="1.20.5.4130">
    <property type="match status" value="1"/>
</dbReference>
<dbReference type="GO" id="GO:0000166">
    <property type="term" value="F:nucleotide binding"/>
    <property type="evidence" value="ECO:0007669"/>
    <property type="project" value="UniProtKB-KW"/>
</dbReference>
<comment type="caution">
    <text evidence="7">The sequence shown here is derived from an EMBL/GenBank/DDBJ whole genome shotgun (WGS) entry which is preliminary data.</text>
</comment>
<dbReference type="Gramene" id="TVU04631">
    <property type="protein sequence ID" value="TVU04631"/>
    <property type="gene ID" value="EJB05_47757"/>
</dbReference>
<evidence type="ECO:0000313" key="8">
    <source>
        <dbReference type="Proteomes" id="UP000324897"/>
    </source>
</evidence>
<keyword evidence="2" id="KW-0433">Leucine-rich repeat</keyword>
<keyword evidence="4" id="KW-0547">Nucleotide-binding</keyword>
<sequence>MVRCWTKEVRELWYDIDDFLDQYEHTARGSLTRSTRKNRALRCARVRSKNVKEFIKENDLK</sequence>
<accession>A0A5J9T1D0</accession>
<evidence type="ECO:0000256" key="5">
    <source>
        <dbReference type="ARBA" id="ARBA00022821"/>
    </source>
</evidence>
<keyword evidence="3" id="KW-0677">Repeat</keyword>
<protein>
    <recommendedName>
        <fullName evidence="6">Disease resistance N-terminal domain-containing protein</fullName>
    </recommendedName>
</protein>
<dbReference type="AlphaFoldDB" id="A0A5J9T1D0"/>
<dbReference type="EMBL" id="RWGY01000051">
    <property type="protein sequence ID" value="TVU04631.1"/>
    <property type="molecule type" value="Genomic_DNA"/>
</dbReference>
<evidence type="ECO:0000256" key="1">
    <source>
        <dbReference type="ARBA" id="ARBA00008894"/>
    </source>
</evidence>
<feature type="non-terminal residue" evidence="7">
    <location>
        <position position="1"/>
    </location>
</feature>
<gene>
    <name evidence="7" type="ORF">EJB05_47757</name>
</gene>
<evidence type="ECO:0000256" key="4">
    <source>
        <dbReference type="ARBA" id="ARBA00022741"/>
    </source>
</evidence>
<feature type="domain" description="Disease resistance N-terminal" evidence="6">
    <location>
        <begin position="2"/>
        <end position="32"/>
    </location>
</feature>
<evidence type="ECO:0000256" key="2">
    <source>
        <dbReference type="ARBA" id="ARBA00022614"/>
    </source>
</evidence>
<name>A0A5J9T1D0_9POAL</name>
<comment type="similarity">
    <text evidence="1">Belongs to the disease resistance NB-LRR family.</text>
</comment>
<dbReference type="OrthoDB" id="695968at2759"/>
<dbReference type="Proteomes" id="UP000324897">
    <property type="component" value="Unassembled WGS sequence"/>
</dbReference>
<dbReference type="InterPro" id="IPR041118">
    <property type="entry name" value="Rx_N"/>
</dbReference>
<proteinExistence type="inferred from homology"/>
<keyword evidence="8" id="KW-1185">Reference proteome</keyword>
<evidence type="ECO:0000259" key="6">
    <source>
        <dbReference type="Pfam" id="PF18052"/>
    </source>
</evidence>
<evidence type="ECO:0000313" key="7">
    <source>
        <dbReference type="EMBL" id="TVU04631.1"/>
    </source>
</evidence>